<protein>
    <recommendedName>
        <fullName evidence="4">IPT/TIG domain-containing protein</fullName>
    </recommendedName>
</protein>
<evidence type="ECO:0008006" key="4">
    <source>
        <dbReference type="Google" id="ProtNLM"/>
    </source>
</evidence>
<dbReference type="SUPFAM" id="SSF81296">
    <property type="entry name" value="E set domains"/>
    <property type="match status" value="1"/>
</dbReference>
<dbReference type="AlphaFoldDB" id="A0AA96G7P5"/>
<dbReference type="InterPro" id="IPR013783">
    <property type="entry name" value="Ig-like_fold"/>
</dbReference>
<evidence type="ECO:0000313" key="3">
    <source>
        <dbReference type="Proteomes" id="UP001302719"/>
    </source>
</evidence>
<dbReference type="Proteomes" id="UP001302719">
    <property type="component" value="Chromosome"/>
</dbReference>
<evidence type="ECO:0000256" key="1">
    <source>
        <dbReference type="SAM" id="MobiDB-lite"/>
    </source>
</evidence>
<organism evidence="2 3">
    <name type="scientific">Candidatus Nitrospira allomarina</name>
    <dbReference type="NCBI Taxonomy" id="3020900"/>
    <lineage>
        <taxon>Bacteria</taxon>
        <taxon>Pseudomonadati</taxon>
        <taxon>Nitrospirota</taxon>
        <taxon>Nitrospiria</taxon>
        <taxon>Nitrospirales</taxon>
        <taxon>Nitrospiraceae</taxon>
        <taxon>Nitrospira</taxon>
    </lineage>
</organism>
<gene>
    <name evidence="2" type="ORF">PP769_10145</name>
</gene>
<dbReference type="Gene3D" id="2.60.40.10">
    <property type="entry name" value="Immunoglobulins"/>
    <property type="match status" value="1"/>
</dbReference>
<dbReference type="EMBL" id="CP116967">
    <property type="protein sequence ID" value="WNM56346.1"/>
    <property type="molecule type" value="Genomic_DNA"/>
</dbReference>
<evidence type="ECO:0000313" key="2">
    <source>
        <dbReference type="EMBL" id="WNM56346.1"/>
    </source>
</evidence>
<sequence length="146" mass="15845">MRLTILLLIMMGPLTGFNILWMTEANAQTGLPSQMATTDSPSVSSEETIKADPVCDPSRRPKITKIEPDEFQAGAKVVIIGEDFGQKKECLHSVTFGYENAKDFTLKGNERIEATAPDNLSTGIIFVNVETGGGSVRSAVLIQKKE</sequence>
<accession>A0AA96G7P5</accession>
<name>A0AA96G7P5_9BACT</name>
<keyword evidence="3" id="KW-1185">Reference proteome</keyword>
<dbReference type="RefSeq" id="WP_312639929.1">
    <property type="nucleotide sequence ID" value="NZ_CP116967.1"/>
</dbReference>
<reference evidence="2 3" key="1">
    <citation type="submission" date="2023-01" db="EMBL/GenBank/DDBJ databases">
        <title>Cultivation and genomic characterization of new, ubiquitous marine nitrite-oxidizing bacteria from the Nitrospirales.</title>
        <authorList>
            <person name="Mueller A.J."/>
            <person name="Daebeler A."/>
            <person name="Herbold C.W."/>
            <person name="Kirkegaard R.H."/>
            <person name="Daims H."/>
        </authorList>
    </citation>
    <scope>NUCLEOTIDE SEQUENCE [LARGE SCALE GENOMIC DNA]</scope>
    <source>
        <strain evidence="2 3">VA</strain>
    </source>
</reference>
<dbReference type="KEGG" id="nall:PP769_10145"/>
<proteinExistence type="predicted"/>
<feature type="region of interest" description="Disordered" evidence="1">
    <location>
        <begin position="32"/>
        <end position="62"/>
    </location>
</feature>
<dbReference type="InterPro" id="IPR014756">
    <property type="entry name" value="Ig_E-set"/>
</dbReference>
<feature type="compositionally biased region" description="Polar residues" evidence="1">
    <location>
        <begin position="32"/>
        <end position="46"/>
    </location>
</feature>